<protein>
    <submittedName>
        <fullName evidence="1">Uncharacterized protein</fullName>
    </submittedName>
</protein>
<dbReference type="EMBL" id="BTRK01000005">
    <property type="protein sequence ID" value="GMR54565.1"/>
    <property type="molecule type" value="Genomic_DNA"/>
</dbReference>
<evidence type="ECO:0000313" key="1">
    <source>
        <dbReference type="EMBL" id="GMR54565.1"/>
    </source>
</evidence>
<keyword evidence="2" id="KW-1185">Reference proteome</keyword>
<reference evidence="2" key="1">
    <citation type="submission" date="2022-10" db="EMBL/GenBank/DDBJ databases">
        <title>Genome assembly of Pristionchus species.</title>
        <authorList>
            <person name="Yoshida K."/>
            <person name="Sommer R.J."/>
        </authorList>
    </citation>
    <scope>NUCLEOTIDE SEQUENCE [LARGE SCALE GENOMIC DNA]</scope>
    <source>
        <strain evidence="2">RS5460</strain>
    </source>
</reference>
<accession>A0AAN5D2E7</accession>
<sequence>MVFIGIQQLGRVTHGFRSDEKLLDCFHYHIDFEAIAKFGEEINTFICNLLVRRVDHIEHFQ</sequence>
<proteinExistence type="predicted"/>
<evidence type="ECO:0000313" key="2">
    <source>
        <dbReference type="Proteomes" id="UP001328107"/>
    </source>
</evidence>
<dbReference type="Proteomes" id="UP001328107">
    <property type="component" value="Unassembled WGS sequence"/>
</dbReference>
<name>A0AAN5D2E7_9BILA</name>
<dbReference type="AlphaFoldDB" id="A0AAN5D2E7"/>
<organism evidence="1 2">
    <name type="scientific">Pristionchus mayeri</name>
    <dbReference type="NCBI Taxonomy" id="1317129"/>
    <lineage>
        <taxon>Eukaryota</taxon>
        <taxon>Metazoa</taxon>
        <taxon>Ecdysozoa</taxon>
        <taxon>Nematoda</taxon>
        <taxon>Chromadorea</taxon>
        <taxon>Rhabditida</taxon>
        <taxon>Rhabditina</taxon>
        <taxon>Diplogasteromorpha</taxon>
        <taxon>Diplogasteroidea</taxon>
        <taxon>Neodiplogasteridae</taxon>
        <taxon>Pristionchus</taxon>
    </lineage>
</organism>
<comment type="caution">
    <text evidence="1">The sequence shown here is derived from an EMBL/GenBank/DDBJ whole genome shotgun (WGS) entry which is preliminary data.</text>
</comment>
<gene>
    <name evidence="1" type="ORF">PMAYCL1PPCAC_24760</name>
</gene>